<feature type="domain" description="Predicted membrane protein YciQ-like C-terminal" evidence="4">
    <location>
        <begin position="297"/>
        <end position="535"/>
    </location>
</feature>
<feature type="compositionally biased region" description="Basic and acidic residues" evidence="1">
    <location>
        <begin position="577"/>
        <end position="587"/>
    </location>
</feature>
<dbReference type="InterPro" id="IPR018702">
    <property type="entry name" value="DUF2207"/>
</dbReference>
<reference evidence="5 6" key="1">
    <citation type="submission" date="2017-11" db="EMBL/GenBank/DDBJ databases">
        <title>Evolution of Phototrophy in the Chloroflexi Phylum Driven by Horizontal Gene Transfer.</title>
        <authorList>
            <person name="Ward L.M."/>
            <person name="Hemp J."/>
            <person name="Shih P.M."/>
            <person name="Mcglynn S.E."/>
            <person name="Fischer W."/>
        </authorList>
    </citation>
    <scope>NUCLEOTIDE SEQUENCE [LARGE SCALE GENOMIC DNA]</scope>
    <source>
        <strain evidence="5">JP3_7</strain>
    </source>
</reference>
<evidence type="ECO:0000256" key="1">
    <source>
        <dbReference type="SAM" id="MobiDB-lite"/>
    </source>
</evidence>
<keyword evidence="2" id="KW-1133">Transmembrane helix</keyword>
<evidence type="ECO:0000313" key="6">
    <source>
        <dbReference type="Proteomes" id="UP000230790"/>
    </source>
</evidence>
<accession>A0A2M8QEC7</accession>
<gene>
    <name evidence="5" type="ORF">CUN48_04900</name>
</gene>
<feature type="domain" description="DUF2207" evidence="3">
    <location>
        <begin position="58"/>
        <end position="231"/>
    </location>
</feature>
<dbReference type="EMBL" id="PGTN01000022">
    <property type="protein sequence ID" value="PJF48163.1"/>
    <property type="molecule type" value="Genomic_DNA"/>
</dbReference>
<feature type="region of interest" description="Disordered" evidence="1">
    <location>
        <begin position="624"/>
        <end position="665"/>
    </location>
</feature>
<feature type="compositionally biased region" description="Polar residues" evidence="1">
    <location>
        <begin position="624"/>
        <end position="634"/>
    </location>
</feature>
<proteinExistence type="predicted"/>
<dbReference type="Proteomes" id="UP000230790">
    <property type="component" value="Unassembled WGS sequence"/>
</dbReference>
<evidence type="ECO:0000256" key="2">
    <source>
        <dbReference type="SAM" id="Phobius"/>
    </source>
</evidence>
<feature type="compositionally biased region" description="Gly residues" evidence="1">
    <location>
        <begin position="641"/>
        <end position="665"/>
    </location>
</feature>
<evidence type="ECO:0000313" key="5">
    <source>
        <dbReference type="EMBL" id="PJF48163.1"/>
    </source>
</evidence>
<dbReference type="InterPro" id="IPR048389">
    <property type="entry name" value="YciQ-like_C"/>
</dbReference>
<evidence type="ECO:0008006" key="7">
    <source>
        <dbReference type="Google" id="ProtNLM"/>
    </source>
</evidence>
<feature type="transmembrane region" description="Helical" evidence="2">
    <location>
        <begin position="28"/>
        <end position="50"/>
    </location>
</feature>
<keyword evidence="2" id="KW-0472">Membrane</keyword>
<sequence>MLTQQPRKKSGGLSSVNYPMPASQSRPVLRFALAGLLGMAVVLTPIAVYAETKSLVWTRLDTEIAVQLNGDLKITETNVIDFTSGVFSWGFRDIELARLTEVRDIVVTERGQPLETEIVYTDDNKLRIKYYFLTPARGEQRTFVLNYTVVGATRYYNEGDQVFWAAVYPSRGGFAVQNARAVVRLPAGATATNAEVYGVRANVKGLGESVVVAEALEPIPSGDQMEVRVQFPHGILTGEPAPWQQAYDARRRFEEAEKPRYDFFTLLASLLIFLGGPALAAVLYYTRGRDPDVGLVAQYLTEPPDAPPGVLGALIDETADIQDLVATLVDLARRGVLTMKEKPVEALGGALTITDWIFEPGENFGKLELRPFEQKLVDALQLSQGERALSSLRNRFYAKLPALQHALYEEMVREGYYNHAPNATRAAYQSLAMALALIAALAFCAAIALLGELTDYAICLPMAFGVTALAFFLIAKNMPVRTRKGADMRMRAEAFKRYLQNIEKYTDVRESKDLFEKYLPYAIAFGLEHSWTKKFAAVDAPMPPWYVPMGPRPYYDPAYGGRRGPVAGAPATGEALGRLEPRGDISGRARAGGSLEGLEQAMGRGITSIEGGLASMFESMSATFGSRPVSSPSTGRWSSGRSGGGWSGGGGFGGGSSGRGGGGFG</sequence>
<dbReference type="AlphaFoldDB" id="A0A2M8QEC7"/>
<evidence type="ECO:0000259" key="3">
    <source>
        <dbReference type="Pfam" id="PF09972"/>
    </source>
</evidence>
<feature type="transmembrane region" description="Helical" evidence="2">
    <location>
        <begin position="456"/>
        <end position="475"/>
    </location>
</feature>
<dbReference type="Pfam" id="PF20990">
    <property type="entry name" value="DUF2207_C"/>
    <property type="match status" value="1"/>
</dbReference>
<dbReference type="Pfam" id="PF09972">
    <property type="entry name" value="DUF2207"/>
    <property type="match status" value="1"/>
</dbReference>
<feature type="transmembrane region" description="Helical" evidence="2">
    <location>
        <begin position="431"/>
        <end position="450"/>
    </location>
</feature>
<organism evidence="5 6">
    <name type="scientific">Candidatus Thermofonsia Clade 3 bacterium</name>
    <dbReference type="NCBI Taxonomy" id="2364212"/>
    <lineage>
        <taxon>Bacteria</taxon>
        <taxon>Bacillati</taxon>
        <taxon>Chloroflexota</taxon>
        <taxon>Candidatus Thermofontia</taxon>
        <taxon>Candidatus Thermofonsia Clade 3</taxon>
    </lineage>
</organism>
<name>A0A2M8QEC7_9CHLR</name>
<protein>
    <recommendedName>
        <fullName evidence="7">DUF2207 domain-containing protein</fullName>
    </recommendedName>
</protein>
<comment type="caution">
    <text evidence="5">The sequence shown here is derived from an EMBL/GenBank/DDBJ whole genome shotgun (WGS) entry which is preliminary data.</text>
</comment>
<evidence type="ECO:0000259" key="4">
    <source>
        <dbReference type="Pfam" id="PF20990"/>
    </source>
</evidence>
<feature type="transmembrane region" description="Helical" evidence="2">
    <location>
        <begin position="263"/>
        <end position="285"/>
    </location>
</feature>
<keyword evidence="2" id="KW-0812">Transmembrane</keyword>
<feature type="region of interest" description="Disordered" evidence="1">
    <location>
        <begin position="570"/>
        <end position="591"/>
    </location>
</feature>